<proteinExistence type="predicted"/>
<feature type="transmembrane region" description="Helical" evidence="1">
    <location>
        <begin position="37"/>
        <end position="65"/>
    </location>
</feature>
<name>A0A1V3FUP9_9BACL</name>
<dbReference type="Pfam" id="PF11085">
    <property type="entry name" value="YqhR"/>
    <property type="match status" value="1"/>
</dbReference>
<feature type="transmembrane region" description="Helical" evidence="1">
    <location>
        <begin position="116"/>
        <end position="138"/>
    </location>
</feature>
<reference evidence="3" key="1">
    <citation type="submission" date="2016-11" db="EMBL/GenBank/DDBJ databases">
        <title>Draft genome sequence of Anoxybacillus sp. strain 103 isolated from the Qarvajar hot spring in Nagorno-Karabach.</title>
        <authorList>
            <person name="Hovhannisyan P."/>
            <person name="Panosyan H."/>
            <person name="Birkeland N.-K."/>
        </authorList>
    </citation>
    <scope>NUCLEOTIDE SEQUENCE [LARGE SCALE GENOMIC DNA]</scope>
    <source>
        <strain evidence="3">103</strain>
    </source>
</reference>
<dbReference type="AlphaFoldDB" id="A0A1V3FUP9"/>
<feature type="transmembrane region" description="Helical" evidence="1">
    <location>
        <begin position="150"/>
        <end position="171"/>
    </location>
</feature>
<comment type="caution">
    <text evidence="2">The sequence shown here is derived from an EMBL/GenBank/DDBJ whole genome shotgun (WGS) entry which is preliminary data.</text>
</comment>
<keyword evidence="3" id="KW-1185">Reference proteome</keyword>
<evidence type="ECO:0008006" key="4">
    <source>
        <dbReference type="Google" id="ProtNLM"/>
    </source>
</evidence>
<keyword evidence="1" id="KW-0472">Membrane</keyword>
<feature type="transmembrane region" description="Helical" evidence="1">
    <location>
        <begin position="85"/>
        <end position="109"/>
    </location>
</feature>
<accession>A0A1V3FUP9</accession>
<gene>
    <name evidence="2" type="ORF">BO219_05775</name>
</gene>
<evidence type="ECO:0000256" key="1">
    <source>
        <dbReference type="SAM" id="Phobius"/>
    </source>
</evidence>
<protein>
    <recommendedName>
        <fullName evidence="4">YqhR</fullName>
    </recommendedName>
</protein>
<evidence type="ECO:0000313" key="3">
    <source>
        <dbReference type="Proteomes" id="UP000188458"/>
    </source>
</evidence>
<organism evidence="2 3">
    <name type="scientific">Anoxybacillus kestanbolensis</name>
    <dbReference type="NCBI Taxonomy" id="227476"/>
    <lineage>
        <taxon>Bacteria</taxon>
        <taxon>Bacillati</taxon>
        <taxon>Bacillota</taxon>
        <taxon>Bacilli</taxon>
        <taxon>Bacillales</taxon>
        <taxon>Anoxybacillaceae</taxon>
        <taxon>Anoxybacillus</taxon>
    </lineage>
</organism>
<evidence type="ECO:0000313" key="2">
    <source>
        <dbReference type="EMBL" id="OOE04900.1"/>
    </source>
</evidence>
<keyword evidence="1" id="KW-1133">Transmembrane helix</keyword>
<dbReference type="InterPro" id="IPR024563">
    <property type="entry name" value="YqhR"/>
</dbReference>
<dbReference type="EMBL" id="MQAD01000005">
    <property type="protein sequence ID" value="OOE04900.1"/>
    <property type="molecule type" value="Genomic_DNA"/>
</dbReference>
<dbReference type="RefSeq" id="WP_077428742.1">
    <property type="nucleotide sequence ID" value="NZ_JBCNFI010000053.1"/>
</dbReference>
<dbReference type="Proteomes" id="UP000188458">
    <property type="component" value="Unassembled WGS sequence"/>
</dbReference>
<keyword evidence="1" id="KW-0812">Transmembrane</keyword>
<sequence length="187" mass="21217">MRCNILDKIKTEVIAVQTKTKQDAQLEQNKREKPMPVLAKVALIGFIGGVFWSFLAYCAYFFHFTEVAPNFILQPWAIGDWKNGALGQTIAILFIGIASVVAAFVYYAFLKNRQGIWPGVAFGIGLWVLVFYVLNPIFPQLKAVPQLERNTVVTMVCFYILYGMFIGYSISFEVAEMRRQKQADVVK</sequence>